<accession>A0ABN3TXR5</accession>
<evidence type="ECO:0000256" key="1">
    <source>
        <dbReference type="SAM" id="MobiDB-lite"/>
    </source>
</evidence>
<keyword evidence="3" id="KW-1185">Reference proteome</keyword>
<feature type="region of interest" description="Disordered" evidence="1">
    <location>
        <begin position="21"/>
        <end position="92"/>
    </location>
</feature>
<comment type="caution">
    <text evidence="2">The sequence shown here is derived from an EMBL/GenBank/DDBJ whole genome shotgun (WGS) entry which is preliminary data.</text>
</comment>
<reference evidence="2 3" key="1">
    <citation type="journal article" date="2019" name="Int. J. Syst. Evol. Microbiol.">
        <title>The Global Catalogue of Microorganisms (GCM) 10K type strain sequencing project: providing services to taxonomists for standard genome sequencing and annotation.</title>
        <authorList>
            <consortium name="The Broad Institute Genomics Platform"/>
            <consortium name="The Broad Institute Genome Sequencing Center for Infectious Disease"/>
            <person name="Wu L."/>
            <person name="Ma J."/>
        </authorList>
    </citation>
    <scope>NUCLEOTIDE SEQUENCE [LARGE SCALE GENOMIC DNA]</scope>
    <source>
        <strain evidence="2 3">JCM 4542</strain>
    </source>
</reference>
<feature type="compositionally biased region" description="Basic and acidic residues" evidence="1">
    <location>
        <begin position="34"/>
        <end position="48"/>
    </location>
</feature>
<evidence type="ECO:0000313" key="2">
    <source>
        <dbReference type="EMBL" id="GAA2720650.1"/>
    </source>
</evidence>
<name>A0ABN3TXR5_9ACTN</name>
<organism evidence="2 3">
    <name type="scientific">Streptomyces luteosporeus</name>
    <dbReference type="NCBI Taxonomy" id="173856"/>
    <lineage>
        <taxon>Bacteria</taxon>
        <taxon>Bacillati</taxon>
        <taxon>Actinomycetota</taxon>
        <taxon>Actinomycetes</taxon>
        <taxon>Kitasatosporales</taxon>
        <taxon>Streptomycetaceae</taxon>
        <taxon>Streptomyces</taxon>
    </lineage>
</organism>
<sequence length="92" mass="9668">MLNTLRTACAAQGLRLSSTVLPELGNAVGPASRARGEDAARQLADEAHAQLPQWHHRTPPGPSGERGDRATSRSHSKGGGRTGEQLPPSHSE</sequence>
<proteinExistence type="predicted"/>
<protein>
    <submittedName>
        <fullName evidence="2">Uncharacterized protein</fullName>
    </submittedName>
</protein>
<dbReference type="EMBL" id="BAAASL010000015">
    <property type="protein sequence ID" value="GAA2720650.1"/>
    <property type="molecule type" value="Genomic_DNA"/>
</dbReference>
<dbReference type="Proteomes" id="UP001500886">
    <property type="component" value="Unassembled WGS sequence"/>
</dbReference>
<evidence type="ECO:0000313" key="3">
    <source>
        <dbReference type="Proteomes" id="UP001500886"/>
    </source>
</evidence>
<gene>
    <name evidence="2" type="ORF">GCM10010315_41540</name>
</gene>